<dbReference type="GO" id="GO:0008270">
    <property type="term" value="F:zinc ion binding"/>
    <property type="evidence" value="ECO:0007669"/>
    <property type="project" value="InterPro"/>
</dbReference>
<dbReference type="GO" id="GO:0009451">
    <property type="term" value="P:RNA modification"/>
    <property type="evidence" value="ECO:0007669"/>
    <property type="project" value="InterPro"/>
</dbReference>
<dbReference type="PROSITE" id="PS51375">
    <property type="entry name" value="PPR"/>
    <property type="match status" value="3"/>
</dbReference>
<evidence type="ECO:0000256" key="2">
    <source>
        <dbReference type="ARBA" id="ARBA00022552"/>
    </source>
</evidence>
<dbReference type="FunFam" id="1.25.40.10:FF:000681">
    <property type="entry name" value="Pentatricopeptide repeat-containing protein"/>
    <property type="match status" value="1"/>
</dbReference>
<name>A0A9Q0H0R7_9MAGN</name>
<dbReference type="GO" id="GO:0006364">
    <property type="term" value="P:rRNA processing"/>
    <property type="evidence" value="ECO:0007669"/>
    <property type="project" value="UniProtKB-KW"/>
</dbReference>
<dbReference type="Pfam" id="PF14432">
    <property type="entry name" value="DYW_deaminase"/>
    <property type="match status" value="1"/>
</dbReference>
<evidence type="ECO:0000256" key="3">
    <source>
        <dbReference type="ARBA" id="ARBA00022737"/>
    </source>
</evidence>
<proteinExistence type="inferred from homology"/>
<dbReference type="GO" id="GO:0003723">
    <property type="term" value="F:RNA binding"/>
    <property type="evidence" value="ECO:0007669"/>
    <property type="project" value="InterPro"/>
</dbReference>
<dbReference type="OrthoDB" id="750109at2759"/>
<dbReference type="FunFam" id="1.25.40.10:FF:000196">
    <property type="entry name" value="Pentatricopeptide repeat-containing protein At4g14850"/>
    <property type="match status" value="2"/>
</dbReference>
<accession>A0A9Q0H0R7</accession>
<dbReference type="Pfam" id="PF13041">
    <property type="entry name" value="PPR_2"/>
    <property type="match status" value="2"/>
</dbReference>
<keyword evidence="2" id="KW-0698">rRNA processing</keyword>
<dbReference type="InterPro" id="IPR032867">
    <property type="entry name" value="DYW_dom"/>
</dbReference>
<feature type="repeat" description="PPR" evidence="4">
    <location>
        <begin position="72"/>
        <end position="106"/>
    </location>
</feature>
<dbReference type="PANTHER" id="PTHR47926:SF398">
    <property type="entry name" value="PENTATRICOPEPTIDE REPEAT-CONTAINING PROTEIN"/>
    <property type="match status" value="1"/>
</dbReference>
<gene>
    <name evidence="7" type="ORF">NE237_013887</name>
</gene>
<dbReference type="PANTHER" id="PTHR47926">
    <property type="entry name" value="PENTATRICOPEPTIDE REPEAT-CONTAINING PROTEIN"/>
    <property type="match status" value="1"/>
</dbReference>
<reference evidence="7" key="1">
    <citation type="journal article" date="2023" name="Plant J.">
        <title>The genome of the king protea, Protea cynaroides.</title>
        <authorList>
            <person name="Chang J."/>
            <person name="Duong T.A."/>
            <person name="Schoeman C."/>
            <person name="Ma X."/>
            <person name="Roodt D."/>
            <person name="Barker N."/>
            <person name="Li Z."/>
            <person name="Van de Peer Y."/>
            <person name="Mizrachi E."/>
        </authorList>
    </citation>
    <scope>NUCLEOTIDE SEQUENCE</scope>
    <source>
        <tissue evidence="7">Young leaves</tissue>
    </source>
</reference>
<dbReference type="EMBL" id="JAMYWD010000011">
    <property type="protein sequence ID" value="KAJ4957104.1"/>
    <property type="molecule type" value="Genomic_DNA"/>
</dbReference>
<feature type="compositionally biased region" description="Polar residues" evidence="5">
    <location>
        <begin position="841"/>
        <end position="854"/>
    </location>
</feature>
<dbReference type="Pfam" id="PF10273">
    <property type="entry name" value="WGG"/>
    <property type="match status" value="1"/>
</dbReference>
<dbReference type="Gene3D" id="1.25.40.10">
    <property type="entry name" value="Tetratricopeptide repeat domain"/>
    <property type="match status" value="5"/>
</dbReference>
<dbReference type="NCBIfam" id="TIGR00756">
    <property type="entry name" value="PPR"/>
    <property type="match status" value="2"/>
</dbReference>
<feature type="repeat" description="PPR" evidence="4">
    <location>
        <begin position="375"/>
        <end position="409"/>
    </location>
</feature>
<feature type="domain" description="DYW" evidence="6">
    <location>
        <begin position="592"/>
        <end position="643"/>
    </location>
</feature>
<feature type="compositionally biased region" description="Acidic residues" evidence="5">
    <location>
        <begin position="856"/>
        <end position="875"/>
    </location>
</feature>
<keyword evidence="3" id="KW-0677">Repeat</keyword>
<evidence type="ECO:0000256" key="1">
    <source>
        <dbReference type="ARBA" id="ARBA00006524"/>
    </source>
</evidence>
<keyword evidence="8" id="KW-1185">Reference proteome</keyword>
<feature type="region of interest" description="Disordered" evidence="5">
    <location>
        <begin position="839"/>
        <end position="917"/>
    </location>
</feature>
<organism evidence="7 8">
    <name type="scientific">Protea cynaroides</name>
    <dbReference type="NCBI Taxonomy" id="273540"/>
    <lineage>
        <taxon>Eukaryota</taxon>
        <taxon>Viridiplantae</taxon>
        <taxon>Streptophyta</taxon>
        <taxon>Embryophyta</taxon>
        <taxon>Tracheophyta</taxon>
        <taxon>Spermatophyta</taxon>
        <taxon>Magnoliopsida</taxon>
        <taxon>Proteales</taxon>
        <taxon>Proteaceae</taxon>
        <taxon>Protea</taxon>
    </lineage>
</organism>
<dbReference type="Pfam" id="PF01535">
    <property type="entry name" value="PPR"/>
    <property type="match status" value="2"/>
</dbReference>
<dbReference type="FunFam" id="1.25.40.10:FF:001211">
    <property type="entry name" value="Pentatricopeptide repeat-containing protein"/>
    <property type="match status" value="1"/>
</dbReference>
<dbReference type="Proteomes" id="UP001141806">
    <property type="component" value="Unassembled WGS sequence"/>
</dbReference>
<sequence length="917" mass="101695">MTFLNPNTFAALVSSAVSTQSSLLGRAAHAQIIKLLSNPLPTFLYNHLVNMYSKFDLLNSAQLVLSLNPERSVVTWTALISGFVQNGHFVSALHQFSNMRRESILPNDFTFPCVFKASGSLQYPLTGKQLHALAIKVGEISDVFVGCSAFDMYSKTDQRHDARKMFDEMPERNAATWNAYISNSVLDGRPYDAVGAYIRFRRVGGEPNSITFCAFFNACSDASDLQLGCQLHGFVIRIGFDGNVSVSNGLINFYGKCRQFESAEVVFNGIRRPNDVSWCSMVAAYVQNDEEEKASVIFSCARKEGVEPTDFMVSSVLSACAGMAGLELGRSVHALAVKACVETNVYVGSALVDMYGKCGSIEDSERTFDEMPERNLITCNAMIGGYAHQGCAEMALALFEEMTQGGCEMRPNYVTLVCVLSACSRAGWVEQGMDIFESMRGRYETEPGSEHYACVVDLLARAGLVEHAYEFIKKMPIRPTISIWGALLGGCRMYGRPELGKIAADNLFELDPQDSGNHVILSNMFAAAGRWEEATVVRKEMKDVGIRKGPGCSWITVKNAVHVFQAKDSSHERNNEIQAMLAKLRREMKAAGYSPDTNFALYDLEEEEKESEVLYHSEKLALAFGLICIPPGVPIRITKNLRARVHDLLLFPSLSVIPSLSSCRYLFQNHIYALKQLVFFVLSDSVDPFVDSLTARPCKERGSEARQSRGINCKLLGMDSAKGGPVPTQLTPEALSVFAEGISLLLSRWTSLQMAVQNEWGGRNSRQKSEQLAADIFSWFSQSKEPLYIDDLENTLDETMMLSFSAEIEDGSIDEVAEQLMIMHEDCLQGNYESVEKLRKSSSGAEAVSQSRQMVNDDDEDESSDNESLDIVMDEPEPRLNPKPEPMSEDVRMPRETVEAEDGWTIVGPKQNKGKRK</sequence>
<comment type="similarity">
    <text evidence="1">Belongs to the TSR2 family.</text>
</comment>
<dbReference type="InterPro" id="IPR046960">
    <property type="entry name" value="PPR_At4g14850-like_plant"/>
</dbReference>
<dbReference type="AlphaFoldDB" id="A0A9Q0H0R7"/>
<comment type="caution">
    <text evidence="7">The sequence shown here is derived from an EMBL/GenBank/DDBJ whole genome shotgun (WGS) entry which is preliminary data.</text>
</comment>
<feature type="compositionally biased region" description="Basic and acidic residues" evidence="5">
    <location>
        <begin position="889"/>
        <end position="898"/>
    </location>
</feature>
<evidence type="ECO:0000313" key="7">
    <source>
        <dbReference type="EMBL" id="KAJ4957104.1"/>
    </source>
</evidence>
<evidence type="ECO:0000256" key="5">
    <source>
        <dbReference type="SAM" id="MobiDB-lite"/>
    </source>
</evidence>
<feature type="repeat" description="PPR" evidence="4">
    <location>
        <begin position="274"/>
        <end position="308"/>
    </location>
</feature>
<dbReference type="InterPro" id="IPR002885">
    <property type="entry name" value="PPR_rpt"/>
</dbReference>
<dbReference type="InterPro" id="IPR019398">
    <property type="entry name" value="Pre-rRNA_process_TSR2"/>
</dbReference>
<protein>
    <recommendedName>
        <fullName evidence="6">DYW domain-containing protein</fullName>
    </recommendedName>
</protein>
<dbReference type="Pfam" id="PF20431">
    <property type="entry name" value="E_motif"/>
    <property type="match status" value="1"/>
</dbReference>
<dbReference type="InterPro" id="IPR011990">
    <property type="entry name" value="TPR-like_helical_dom_sf"/>
</dbReference>
<evidence type="ECO:0000256" key="4">
    <source>
        <dbReference type="PROSITE-ProRule" id="PRU00708"/>
    </source>
</evidence>
<dbReference type="InterPro" id="IPR046848">
    <property type="entry name" value="E_motif"/>
</dbReference>
<evidence type="ECO:0000259" key="6">
    <source>
        <dbReference type="Pfam" id="PF14432"/>
    </source>
</evidence>
<evidence type="ECO:0000313" key="8">
    <source>
        <dbReference type="Proteomes" id="UP001141806"/>
    </source>
</evidence>